<dbReference type="InterPro" id="IPR008272">
    <property type="entry name" value="HB-CoA_thioesterase_AS"/>
</dbReference>
<dbReference type="Pfam" id="PF03061">
    <property type="entry name" value="4HBT"/>
    <property type="match status" value="1"/>
</dbReference>
<evidence type="ECO:0000313" key="9">
    <source>
        <dbReference type="EMBL" id="RVZ33714.1"/>
    </source>
</evidence>
<dbReference type="InterPro" id="IPR006683">
    <property type="entry name" value="Thioestr_dom"/>
</dbReference>
<sequence length="133" mass="15616">MRCRVYYEDTDSEGVVYHANYLKYCERARSEFFFKQNVLPENEEGVFVIRSIKADFFTPASLGQVLEIRTQIKELRKVFVVLFQEIYCIQNASLEPMKPFKVFASEIKFGFVNRSTYSPIAIPKLFKELFNAV</sequence>
<dbReference type="EMBL" id="MUOR01000023">
    <property type="protein sequence ID" value="OOP96253.1"/>
    <property type="molecule type" value="Genomic_DNA"/>
</dbReference>
<dbReference type="NCBIfam" id="TIGR00051">
    <property type="entry name" value="YbgC/FadM family acyl-CoA thioesterase"/>
    <property type="match status" value="1"/>
</dbReference>
<dbReference type="PANTHER" id="PTHR31793:SF37">
    <property type="entry name" value="ACYL-COA THIOESTER HYDROLASE YBGC"/>
    <property type="match status" value="1"/>
</dbReference>
<accession>A0A024C606</accession>
<reference evidence="10 15" key="6">
    <citation type="submission" date="2018-11" db="EMBL/GenBank/DDBJ databases">
        <title>The project aimed at sequencing of H. pylori N6 laboratory stock and two of its isogenic mutants deficient in activity of a serine protease HtrA in order to find the possible suppressor mutations.</title>
        <authorList>
            <person name="Strapagiel D."/>
            <person name="Lach J."/>
            <person name="Zarzecka U."/>
            <person name="Backert S."/>
            <person name="Pawlik A."/>
        </authorList>
    </citation>
    <scope>NUCLEOTIDE SEQUENCE [LARGE SCALE GENOMIC DNA]</scope>
    <source>
        <strain evidence="10 15">N6</strain>
    </source>
</reference>
<dbReference type="EMBL" id="QBQT01000178">
    <property type="protein sequence ID" value="PUD79240.1"/>
    <property type="molecule type" value="Genomic_DNA"/>
</dbReference>
<dbReference type="EMBL" id="VAPN01000001">
    <property type="protein sequence ID" value="TLR86152.1"/>
    <property type="molecule type" value="Genomic_DNA"/>
</dbReference>
<dbReference type="EC" id="3.1.2.-" evidence="9"/>
<dbReference type="Proteomes" id="UP000244700">
    <property type="component" value="Unassembled WGS sequence"/>
</dbReference>
<dbReference type="Proteomes" id="UP000037777">
    <property type="component" value="Unassembled WGS sequence"/>
</dbReference>
<dbReference type="CDD" id="cd00586">
    <property type="entry name" value="4HBT"/>
    <property type="match status" value="1"/>
</dbReference>
<dbReference type="Proteomes" id="UP000306692">
    <property type="component" value="Unassembled WGS sequence"/>
</dbReference>
<dbReference type="Proteomes" id="UP000318399">
    <property type="component" value="Unassembled WGS sequence"/>
</dbReference>
<dbReference type="Proteomes" id="UP000289024">
    <property type="component" value="Unassembled WGS sequence"/>
</dbReference>
<organism evidence="9 13">
    <name type="scientific">Helicobacter pylori</name>
    <name type="common">Campylobacter pylori</name>
    <dbReference type="NCBI Taxonomy" id="210"/>
    <lineage>
        <taxon>Bacteria</taxon>
        <taxon>Pseudomonadati</taxon>
        <taxon>Campylobacterota</taxon>
        <taxon>Epsilonproteobacteria</taxon>
        <taxon>Campylobacterales</taxon>
        <taxon>Helicobacteraceae</taxon>
        <taxon>Helicobacter</taxon>
    </lineage>
</organism>
<dbReference type="InterPro" id="IPR029069">
    <property type="entry name" value="HotDog_dom_sf"/>
</dbReference>
<evidence type="ECO:0000313" key="17">
    <source>
        <dbReference type="Proteomes" id="UP000319650"/>
    </source>
</evidence>
<evidence type="ECO:0000313" key="15">
    <source>
        <dbReference type="Proteomes" id="UP000306692"/>
    </source>
</evidence>
<evidence type="ECO:0000256" key="2">
    <source>
        <dbReference type="ARBA" id="ARBA00022801"/>
    </source>
</evidence>
<evidence type="ECO:0000313" key="6">
    <source>
        <dbReference type="EMBL" id="OOP96253.1"/>
    </source>
</evidence>
<evidence type="ECO:0000313" key="14">
    <source>
        <dbReference type="Proteomes" id="UP000289281"/>
    </source>
</evidence>
<dbReference type="Gene3D" id="3.10.129.10">
    <property type="entry name" value="Hotdog Thioesterase"/>
    <property type="match status" value="1"/>
</dbReference>
<evidence type="ECO:0000313" key="12">
    <source>
        <dbReference type="Proteomes" id="UP000244700"/>
    </source>
</evidence>
<evidence type="ECO:0000313" key="16">
    <source>
        <dbReference type="Proteomes" id="UP000318399"/>
    </source>
</evidence>
<reference evidence="5 11" key="1">
    <citation type="submission" date="2015-08" db="EMBL/GenBank/DDBJ databases">
        <title>Comparative genomics of Helicobacter pylori strains.</title>
        <authorList>
            <person name="Kumar N."/>
            <person name="Albert M.J."/>
            <person name="Al-Akbal H.M."/>
            <person name="Ahmed N."/>
        </authorList>
    </citation>
    <scope>NUCLEOTIDE SEQUENCE [LARGE SCALE GENOMIC DNA]</scope>
    <source>
        <strain evidence="5 11">59</strain>
    </source>
</reference>
<evidence type="ECO:0000313" key="11">
    <source>
        <dbReference type="Proteomes" id="UP000037777"/>
    </source>
</evidence>
<evidence type="ECO:0000313" key="5">
    <source>
        <dbReference type="EMBL" id="KOS32446.1"/>
    </source>
</evidence>
<comment type="similarity">
    <text evidence="1">Belongs to the 4-hydroxybenzoyl-CoA thioesterase family.</text>
</comment>
<dbReference type="AlphaFoldDB" id="A0A024C606"/>
<name>A0A024C606_HELPX</name>
<proteinExistence type="inferred from homology"/>
<dbReference type="InterPro" id="IPR050563">
    <property type="entry name" value="4-hydroxybenzoyl-CoA_TE"/>
</dbReference>
<dbReference type="SUPFAM" id="SSF54637">
    <property type="entry name" value="Thioesterase/thiol ester dehydrase-isomerase"/>
    <property type="match status" value="1"/>
</dbReference>
<evidence type="ECO:0000259" key="3">
    <source>
        <dbReference type="Pfam" id="PF03061"/>
    </source>
</evidence>
<dbReference type="EMBL" id="AP017632">
    <property type="protein sequence ID" value="BBI22625.1"/>
    <property type="molecule type" value="Genomic_DNA"/>
</dbReference>
<reference evidence="8 12" key="4">
    <citation type="submission" date="2018-01" db="EMBL/GenBank/DDBJ databases">
        <title>Helicobacter pylori genome-wide association study shows promise for predicting gastric cancer risk.</title>
        <authorList>
            <person name="Berthenet E."/>
            <person name="Yahara K."/>
            <person name="Thorell K."/>
            <person name="Pascoe B."/>
            <person name="Meric G."/>
            <person name="Mikhail J.M."/>
            <person name="Engstrand L."/>
            <person name="Enroth H."/>
            <person name="Burette A."/>
            <person name="Megraud F."/>
            <person name="Atherton J."/>
            <person name="Smith S."/>
            <person name="Wilkinson T.S."/>
            <person name="Hitchings M.D."/>
            <person name="Falush D."/>
            <person name="Sheppard S.K."/>
        </authorList>
    </citation>
    <scope>NUCLEOTIDE SEQUENCE [LARGE SCALE GENOMIC DNA]</scope>
    <source>
        <strain evidence="8 12">GIL237</strain>
    </source>
</reference>
<dbReference type="Proteomes" id="UP000319650">
    <property type="component" value="Unassembled WGS sequence"/>
</dbReference>
<dbReference type="RefSeq" id="WP_001203796.1">
    <property type="nucleotide sequence ID" value="NZ_AP017632.1"/>
</dbReference>
<dbReference type="OMA" id="HTNYIKY"/>
<protein>
    <submittedName>
        <fullName evidence="4">Acyl-CoA thioester hydrolase YbgC</fullName>
    </submittedName>
    <submittedName>
        <fullName evidence="9">YbgC/FadM family acyl-CoA thioesterase</fullName>
        <ecNumber evidence="9">3.1.2.-</ecNumber>
    </submittedName>
</protein>
<evidence type="ECO:0000313" key="4">
    <source>
        <dbReference type="EMBL" id="BBI22625.1"/>
    </source>
</evidence>
<reference evidence="16 17" key="3">
    <citation type="journal article" date="2017" name="Front. Cell. Infect. Microbiol.">
        <title>Whole Genome Sequence and Phylogenetic Analysis Show Helicobacter pylori Strains from Latin America Have Followed a Unique Evolution Pathway.</title>
        <authorList>
            <person name="Munoz-Ramirez Z.Y."/>
            <person name="Mendez-Tenorio A."/>
            <person name="Kato I."/>
            <person name="Bravo M.M."/>
            <person name="Rizzato C."/>
            <person name="Thorell K."/>
            <person name="Torres R.C."/>
            <person name="Aviles-Jimenez F."/>
            <person name="Camorlinga M."/>
            <person name="Canzian F."/>
            <person name="Torres J."/>
        </authorList>
    </citation>
    <scope>NUCLEOTIDE SEQUENCE [LARGE SCALE GENOMIC DNA]</scope>
    <source>
        <strain evidence="6 16">CC26084</strain>
        <strain evidence="7 17">CM22351</strain>
    </source>
</reference>
<dbReference type="Proteomes" id="UP000289281">
    <property type="component" value="Chromosome"/>
</dbReference>
<gene>
    <name evidence="4" type="primary">ybgC</name>
    <name evidence="5" type="ORF">AM496_06200</name>
    <name evidence="6" type="ORF">B0X41_02495</name>
    <name evidence="7" type="ORF">B0X64_10530</name>
    <name evidence="8" type="ORF">C2R72_03290</name>
    <name evidence="9" type="ORF">EC547_06930</name>
    <name evidence="10" type="ORF">EGM89_00110</name>
    <name evidence="4" type="ORF">HPATCC43504_00690</name>
</gene>
<keyword evidence="2 9" id="KW-0378">Hydrolase</keyword>
<evidence type="ECO:0000313" key="7">
    <source>
        <dbReference type="EMBL" id="OOQ37857.1"/>
    </source>
</evidence>
<evidence type="ECO:0000313" key="10">
    <source>
        <dbReference type="EMBL" id="TLR86152.1"/>
    </source>
</evidence>
<evidence type="ECO:0000313" key="13">
    <source>
        <dbReference type="Proteomes" id="UP000289024"/>
    </source>
</evidence>
<dbReference type="EMBL" id="RJHK01000016">
    <property type="protein sequence ID" value="RVZ33714.1"/>
    <property type="molecule type" value="Genomic_DNA"/>
</dbReference>
<dbReference type="EMBL" id="MUPN01000550">
    <property type="protein sequence ID" value="OOQ37857.1"/>
    <property type="molecule type" value="Genomic_DNA"/>
</dbReference>
<dbReference type="PANTHER" id="PTHR31793">
    <property type="entry name" value="4-HYDROXYBENZOYL-COA THIOESTERASE FAMILY MEMBER"/>
    <property type="match status" value="1"/>
</dbReference>
<reference evidence="9 13" key="5">
    <citation type="submission" date="2018-10" db="EMBL/GenBank/DDBJ databases">
        <title>Genetic determinants and prediction of antibiotic resistance phenotypes in Helicobacter pylori.</title>
        <authorList>
            <person name="Wagner K."/>
        </authorList>
    </citation>
    <scope>NUCLEOTIDE SEQUENCE [LARGE SCALE GENOMIC DNA]</scope>
    <source>
        <strain evidence="9 13">ZH97</strain>
    </source>
</reference>
<dbReference type="PROSITE" id="PS01328">
    <property type="entry name" value="4HBCOA_THIOESTERASE"/>
    <property type="match status" value="1"/>
</dbReference>
<dbReference type="GO" id="GO:0047617">
    <property type="term" value="F:fatty acyl-CoA hydrolase activity"/>
    <property type="evidence" value="ECO:0007669"/>
    <property type="project" value="TreeGrafter"/>
</dbReference>
<evidence type="ECO:0000313" key="8">
    <source>
        <dbReference type="EMBL" id="PUD79240.1"/>
    </source>
</evidence>
<evidence type="ECO:0000256" key="1">
    <source>
        <dbReference type="ARBA" id="ARBA00005953"/>
    </source>
</evidence>
<dbReference type="EMBL" id="LIXH01000031">
    <property type="protein sequence ID" value="KOS32446.1"/>
    <property type="molecule type" value="Genomic_DNA"/>
</dbReference>
<dbReference type="InterPro" id="IPR006684">
    <property type="entry name" value="YbgC/YbaW"/>
</dbReference>
<feature type="domain" description="Thioesterase" evidence="3">
    <location>
        <begin position="14"/>
        <end position="90"/>
    </location>
</feature>
<reference evidence="4 14" key="2">
    <citation type="submission" date="2016-08" db="EMBL/GenBank/DDBJ databases">
        <title>Whole genome shotgun sequence of Helicobacter pylori strain ATCC43504.</title>
        <authorList>
            <person name="Mimuro H."/>
            <person name="Ogura Y."/>
            <person name="Katsura K."/>
            <person name="Hayashi T."/>
        </authorList>
    </citation>
    <scope>NUCLEOTIDE SEQUENCE [LARGE SCALE GENOMIC DNA]</scope>
    <source>
        <strain evidence="14">ATCC 43504</strain>
        <strain evidence="4">ATCC43504</strain>
    </source>
</reference>
<dbReference type="PIRSF" id="PIRSF003230">
    <property type="entry name" value="YbgC"/>
    <property type="match status" value="1"/>
</dbReference>